<sequence>MTEVADKSCTPTQKGTATEPHLTHHSLVGVSTLLERYGYQIGEVLGKGSYAVVRKAHSKRYKKDIAIKIICKKKAPEDFLTKFLPREIKVLKKIQHRNVLSLLEVIETNTRMYIITELAANGDLLEHIRSNGAIAETRGKELFRQLVEGVSYIHSKEIVHRDLKCENILLDKDHNLIISDFGFAKENLPTATGKKKLSHTYCGSYAYAPPEILKGIAYDATLADVWSMGVILYTILCGRLPFDDSNLRSLLQQVHKRVVYPSRVKLTDPAKAVIHKMLTWNIPERITLEQLVNEPWVKDDHTES</sequence>
<evidence type="ECO:0000256" key="11">
    <source>
        <dbReference type="ARBA" id="ARBA00022842"/>
    </source>
</evidence>
<organism evidence="18 19">
    <name type="scientific">Actinia tenebrosa</name>
    <name type="common">Australian red waratah sea anemone</name>
    <dbReference type="NCBI Taxonomy" id="6105"/>
    <lineage>
        <taxon>Eukaryota</taxon>
        <taxon>Metazoa</taxon>
        <taxon>Cnidaria</taxon>
        <taxon>Anthozoa</taxon>
        <taxon>Hexacorallia</taxon>
        <taxon>Actiniaria</taxon>
        <taxon>Actiniidae</taxon>
        <taxon>Actinia</taxon>
    </lineage>
</organism>
<keyword evidence="11" id="KW-0460">Magnesium</keyword>
<dbReference type="FunFam" id="3.30.200.20:FF:000042">
    <property type="entry name" value="Aurora kinase A"/>
    <property type="match status" value="1"/>
</dbReference>
<dbReference type="GO" id="GO:0005524">
    <property type="term" value="F:ATP binding"/>
    <property type="evidence" value="ECO:0007669"/>
    <property type="project" value="UniProtKB-UniRule"/>
</dbReference>
<dbReference type="PANTHER" id="PTHR24346">
    <property type="entry name" value="MAP/MICROTUBULE AFFINITY-REGULATING KINASE"/>
    <property type="match status" value="1"/>
</dbReference>
<dbReference type="GO" id="GO:0000226">
    <property type="term" value="P:microtubule cytoskeleton organization"/>
    <property type="evidence" value="ECO:0007669"/>
    <property type="project" value="TreeGrafter"/>
</dbReference>
<evidence type="ECO:0000256" key="7">
    <source>
        <dbReference type="ARBA" id="ARBA00022741"/>
    </source>
</evidence>
<evidence type="ECO:0000313" key="19">
    <source>
        <dbReference type="RefSeq" id="XP_031556762.1"/>
    </source>
</evidence>
<dbReference type="Proteomes" id="UP000515163">
    <property type="component" value="Unplaced"/>
</dbReference>
<dbReference type="InterPro" id="IPR000719">
    <property type="entry name" value="Prot_kinase_dom"/>
</dbReference>
<feature type="binding site" evidence="14">
    <location>
        <position position="72"/>
    </location>
    <ligand>
        <name>ATP</name>
        <dbReference type="ChEBI" id="CHEBI:30616"/>
    </ligand>
</feature>
<evidence type="ECO:0000256" key="5">
    <source>
        <dbReference type="ARBA" id="ARBA00022679"/>
    </source>
</evidence>
<dbReference type="InterPro" id="IPR008271">
    <property type="entry name" value="Ser/Thr_kinase_AS"/>
</dbReference>
<evidence type="ECO:0000256" key="13">
    <source>
        <dbReference type="ARBA" id="ARBA00022871"/>
    </source>
</evidence>
<proteinExistence type="inferred from homology"/>
<dbReference type="PROSITE" id="PS50011">
    <property type="entry name" value="PROTEIN_KINASE_DOM"/>
    <property type="match status" value="1"/>
</dbReference>
<keyword evidence="4" id="KW-0597">Phosphoprotein</keyword>
<evidence type="ECO:0000256" key="3">
    <source>
        <dbReference type="ARBA" id="ARBA00022527"/>
    </source>
</evidence>
<accession>A0A6P8HVZ5</accession>
<dbReference type="GO" id="GO:0030154">
    <property type="term" value="P:cell differentiation"/>
    <property type="evidence" value="ECO:0007669"/>
    <property type="project" value="UniProtKB-KW"/>
</dbReference>
<evidence type="ECO:0000256" key="4">
    <source>
        <dbReference type="ARBA" id="ARBA00022553"/>
    </source>
</evidence>
<dbReference type="SMART" id="SM00220">
    <property type="entry name" value="S_TKc"/>
    <property type="match status" value="1"/>
</dbReference>
<keyword evidence="9" id="KW-0221">Differentiation</keyword>
<dbReference type="Pfam" id="PF00069">
    <property type="entry name" value="Pkinase"/>
    <property type="match status" value="1"/>
</dbReference>
<evidence type="ECO:0000256" key="2">
    <source>
        <dbReference type="ARBA" id="ARBA00022473"/>
    </source>
</evidence>
<comment type="similarity">
    <text evidence="15">Belongs to the protein kinase superfamily.</text>
</comment>
<evidence type="ECO:0000256" key="10">
    <source>
        <dbReference type="ARBA" id="ARBA00022840"/>
    </source>
</evidence>
<dbReference type="GO" id="GO:0035556">
    <property type="term" value="P:intracellular signal transduction"/>
    <property type="evidence" value="ECO:0007669"/>
    <property type="project" value="TreeGrafter"/>
</dbReference>
<dbReference type="KEGG" id="aten:116293471"/>
<keyword evidence="5" id="KW-0808">Transferase</keyword>
<dbReference type="AlphaFoldDB" id="A0A6P8HVZ5"/>
<keyword evidence="8" id="KW-0418">Kinase</keyword>
<evidence type="ECO:0000256" key="1">
    <source>
        <dbReference type="ARBA" id="ARBA00001946"/>
    </source>
</evidence>
<dbReference type="GeneID" id="116293471"/>
<name>A0A6P8HVZ5_ACTTE</name>
<keyword evidence="3 15" id="KW-0723">Serine/threonine-protein kinase</keyword>
<dbReference type="RefSeq" id="XP_031556762.1">
    <property type="nucleotide sequence ID" value="XM_031700902.1"/>
</dbReference>
<feature type="region of interest" description="Disordered" evidence="16">
    <location>
        <begin position="1"/>
        <end position="20"/>
    </location>
</feature>
<comment type="cofactor">
    <cofactor evidence="1">
        <name>Mg(2+)</name>
        <dbReference type="ChEBI" id="CHEBI:18420"/>
    </cofactor>
</comment>
<evidence type="ECO:0000256" key="15">
    <source>
        <dbReference type="RuleBase" id="RU000304"/>
    </source>
</evidence>
<keyword evidence="12" id="KW-0832">Ubl conjugation</keyword>
<evidence type="ECO:0000313" key="18">
    <source>
        <dbReference type="Proteomes" id="UP000515163"/>
    </source>
</evidence>
<dbReference type="PANTHER" id="PTHR24346:SF102">
    <property type="entry name" value="TESTIS-SPECIFIC SERINE_THREONINE-PROTEIN KINASE 1"/>
    <property type="match status" value="1"/>
</dbReference>
<keyword evidence="10 14" id="KW-0067">ATP-binding</keyword>
<dbReference type="PROSITE" id="PS00108">
    <property type="entry name" value="PROTEIN_KINASE_ST"/>
    <property type="match status" value="1"/>
</dbReference>
<keyword evidence="13" id="KW-0744">Spermatogenesis</keyword>
<keyword evidence="6" id="KW-0479">Metal-binding</keyword>
<dbReference type="InParanoid" id="A0A6P8HVZ5"/>
<dbReference type="GO" id="GO:0050321">
    <property type="term" value="F:tau-protein kinase activity"/>
    <property type="evidence" value="ECO:0007669"/>
    <property type="project" value="TreeGrafter"/>
</dbReference>
<dbReference type="GO" id="GO:0000287">
    <property type="term" value="F:magnesium ion binding"/>
    <property type="evidence" value="ECO:0007669"/>
    <property type="project" value="UniProtKB-ARBA"/>
</dbReference>
<dbReference type="OrthoDB" id="504170at2759"/>
<reference evidence="19" key="1">
    <citation type="submission" date="2025-08" db="UniProtKB">
        <authorList>
            <consortium name="RefSeq"/>
        </authorList>
    </citation>
    <scope>IDENTIFICATION</scope>
    <source>
        <tissue evidence="19">Tentacle</tissue>
    </source>
</reference>
<evidence type="ECO:0000259" key="17">
    <source>
        <dbReference type="PROSITE" id="PS50011"/>
    </source>
</evidence>
<dbReference type="InterPro" id="IPR011009">
    <property type="entry name" value="Kinase-like_dom_sf"/>
</dbReference>
<dbReference type="Gene3D" id="1.10.510.10">
    <property type="entry name" value="Transferase(Phosphotransferase) domain 1"/>
    <property type="match status" value="1"/>
</dbReference>
<keyword evidence="7 14" id="KW-0547">Nucleotide-binding</keyword>
<evidence type="ECO:0000256" key="6">
    <source>
        <dbReference type="ARBA" id="ARBA00022723"/>
    </source>
</evidence>
<evidence type="ECO:0000256" key="14">
    <source>
        <dbReference type="PROSITE-ProRule" id="PRU10141"/>
    </source>
</evidence>
<dbReference type="SUPFAM" id="SSF56112">
    <property type="entry name" value="Protein kinase-like (PK-like)"/>
    <property type="match status" value="1"/>
</dbReference>
<evidence type="ECO:0000256" key="9">
    <source>
        <dbReference type="ARBA" id="ARBA00022782"/>
    </source>
</evidence>
<dbReference type="PROSITE" id="PS00107">
    <property type="entry name" value="PROTEIN_KINASE_ATP"/>
    <property type="match status" value="1"/>
</dbReference>
<gene>
    <name evidence="19" type="primary">LOC116293471</name>
</gene>
<dbReference type="GO" id="GO:0007283">
    <property type="term" value="P:spermatogenesis"/>
    <property type="evidence" value="ECO:0007669"/>
    <property type="project" value="UniProtKB-KW"/>
</dbReference>
<feature type="domain" description="Protein kinase" evidence="17">
    <location>
        <begin position="39"/>
        <end position="297"/>
    </location>
</feature>
<dbReference type="FunFam" id="1.10.510.10:FF:000658">
    <property type="entry name" value="Protein CBG12184"/>
    <property type="match status" value="1"/>
</dbReference>
<keyword evidence="2" id="KW-0217">Developmental protein</keyword>
<evidence type="ECO:0000256" key="16">
    <source>
        <dbReference type="SAM" id="MobiDB-lite"/>
    </source>
</evidence>
<evidence type="ECO:0000256" key="12">
    <source>
        <dbReference type="ARBA" id="ARBA00022843"/>
    </source>
</evidence>
<protein>
    <submittedName>
        <fullName evidence="19">Testis-specific serine/threonine-protein kinase 4-like</fullName>
    </submittedName>
</protein>
<keyword evidence="18" id="KW-1185">Reference proteome</keyword>
<dbReference type="GO" id="GO:0005737">
    <property type="term" value="C:cytoplasm"/>
    <property type="evidence" value="ECO:0007669"/>
    <property type="project" value="TreeGrafter"/>
</dbReference>
<dbReference type="InterPro" id="IPR017441">
    <property type="entry name" value="Protein_kinase_ATP_BS"/>
</dbReference>
<evidence type="ECO:0000256" key="8">
    <source>
        <dbReference type="ARBA" id="ARBA00022777"/>
    </source>
</evidence>